<dbReference type="Proteomes" id="UP000250831">
    <property type="component" value="Unassembled WGS sequence"/>
</dbReference>
<feature type="coiled-coil region" evidence="1">
    <location>
        <begin position="103"/>
        <end position="133"/>
    </location>
</feature>
<protein>
    <submittedName>
        <fullName evidence="3">Transcriptional regulator</fullName>
    </submittedName>
</protein>
<dbReference type="PROSITE" id="PS50943">
    <property type="entry name" value="HTH_CROC1"/>
    <property type="match status" value="1"/>
</dbReference>
<sequence>MSTTNTTNHIGRKISRIRELRGMKQEALAFELGVSQQAVSNMERSAEIEVSLLAQVAEALGVTPEAIENFDEEAVFNIINNTFTSHDTSTLNAINIHPTFNPLDKLIEAYEENKRLYERLLEAEKSKVEYLERLLKNK</sequence>
<name>A0A363NSH2_9SPHI</name>
<evidence type="ECO:0000313" key="4">
    <source>
        <dbReference type="Proteomes" id="UP000250831"/>
    </source>
</evidence>
<dbReference type="SUPFAM" id="SSF47413">
    <property type="entry name" value="lambda repressor-like DNA-binding domains"/>
    <property type="match status" value="1"/>
</dbReference>
<accession>A0A363NSH2</accession>
<dbReference type="EMBL" id="QCXX01000004">
    <property type="protein sequence ID" value="PUV23687.1"/>
    <property type="molecule type" value="Genomic_DNA"/>
</dbReference>
<dbReference type="SMART" id="SM00530">
    <property type="entry name" value="HTH_XRE"/>
    <property type="match status" value="1"/>
</dbReference>
<feature type="domain" description="HTH cro/C1-type" evidence="2">
    <location>
        <begin position="14"/>
        <end position="67"/>
    </location>
</feature>
<dbReference type="CDD" id="cd00093">
    <property type="entry name" value="HTH_XRE"/>
    <property type="match status" value="1"/>
</dbReference>
<dbReference type="InterPro" id="IPR001387">
    <property type="entry name" value="Cro/C1-type_HTH"/>
</dbReference>
<organism evidence="3 4">
    <name type="scientific">Sphingobacterium athyrii</name>
    <dbReference type="NCBI Taxonomy" id="2152717"/>
    <lineage>
        <taxon>Bacteria</taxon>
        <taxon>Pseudomonadati</taxon>
        <taxon>Bacteroidota</taxon>
        <taxon>Sphingobacteriia</taxon>
        <taxon>Sphingobacteriales</taxon>
        <taxon>Sphingobacteriaceae</taxon>
        <taxon>Sphingobacterium</taxon>
    </lineage>
</organism>
<comment type="caution">
    <text evidence="3">The sequence shown here is derived from an EMBL/GenBank/DDBJ whole genome shotgun (WGS) entry which is preliminary data.</text>
</comment>
<dbReference type="Gene3D" id="1.10.260.40">
    <property type="entry name" value="lambda repressor-like DNA-binding domains"/>
    <property type="match status" value="1"/>
</dbReference>
<evidence type="ECO:0000259" key="2">
    <source>
        <dbReference type="PROSITE" id="PS50943"/>
    </source>
</evidence>
<gene>
    <name evidence="3" type="ORF">DCO56_17535</name>
</gene>
<evidence type="ECO:0000256" key="1">
    <source>
        <dbReference type="SAM" id="Coils"/>
    </source>
</evidence>
<dbReference type="AlphaFoldDB" id="A0A363NSH2"/>
<dbReference type="GO" id="GO:0003677">
    <property type="term" value="F:DNA binding"/>
    <property type="evidence" value="ECO:0007669"/>
    <property type="project" value="InterPro"/>
</dbReference>
<dbReference type="InterPro" id="IPR010982">
    <property type="entry name" value="Lambda_DNA-bd_dom_sf"/>
</dbReference>
<evidence type="ECO:0000313" key="3">
    <source>
        <dbReference type="EMBL" id="PUV23687.1"/>
    </source>
</evidence>
<keyword evidence="1" id="KW-0175">Coiled coil</keyword>
<dbReference type="OrthoDB" id="674774at2"/>
<keyword evidence="4" id="KW-1185">Reference proteome</keyword>
<reference evidence="3 4" key="1">
    <citation type="submission" date="2018-04" db="EMBL/GenBank/DDBJ databases">
        <title>Sphingobacterium sp. M46 Genome.</title>
        <authorList>
            <person name="Cheng J."/>
            <person name="Li Y."/>
        </authorList>
    </citation>
    <scope>NUCLEOTIDE SEQUENCE [LARGE SCALE GENOMIC DNA]</scope>
    <source>
        <strain evidence="3 4">M46</strain>
    </source>
</reference>
<proteinExistence type="predicted"/>
<dbReference type="RefSeq" id="WP_108635026.1">
    <property type="nucleotide sequence ID" value="NZ_QCXX01000004.1"/>
</dbReference>
<dbReference type="Pfam" id="PF01381">
    <property type="entry name" value="HTH_3"/>
    <property type="match status" value="1"/>
</dbReference>